<dbReference type="GO" id="GO:0046872">
    <property type="term" value="F:metal ion binding"/>
    <property type="evidence" value="ECO:0007669"/>
    <property type="project" value="UniProtKB-KW"/>
</dbReference>
<dbReference type="PANTHER" id="PTHR47944:SF5">
    <property type="entry name" value="CYTOCHROME P450 71A1-LIKE"/>
    <property type="match status" value="1"/>
</dbReference>
<evidence type="ECO:0000256" key="4">
    <source>
        <dbReference type="ARBA" id="ARBA00022723"/>
    </source>
</evidence>
<evidence type="ECO:0000256" key="2">
    <source>
        <dbReference type="ARBA" id="ARBA00010617"/>
    </source>
</evidence>
<evidence type="ECO:0000256" key="5">
    <source>
        <dbReference type="ARBA" id="ARBA00023002"/>
    </source>
</evidence>
<name>A0ABD3AVC5_9GENT</name>
<dbReference type="SUPFAM" id="SSF48264">
    <property type="entry name" value="Cytochrome P450"/>
    <property type="match status" value="1"/>
</dbReference>
<evidence type="ECO:0000256" key="1">
    <source>
        <dbReference type="ARBA" id="ARBA00001971"/>
    </source>
</evidence>
<dbReference type="AlphaFoldDB" id="A0ABD3AVC5"/>
<keyword evidence="9" id="KW-1185">Reference proteome</keyword>
<evidence type="ECO:0000313" key="8">
    <source>
        <dbReference type="EMBL" id="KAL3535149.1"/>
    </source>
</evidence>
<organism evidence="8 9">
    <name type="scientific">Cinchona calisaya</name>
    <dbReference type="NCBI Taxonomy" id="153742"/>
    <lineage>
        <taxon>Eukaryota</taxon>
        <taxon>Viridiplantae</taxon>
        <taxon>Streptophyta</taxon>
        <taxon>Embryophyta</taxon>
        <taxon>Tracheophyta</taxon>
        <taxon>Spermatophyta</taxon>
        <taxon>Magnoliopsida</taxon>
        <taxon>eudicotyledons</taxon>
        <taxon>Gunneridae</taxon>
        <taxon>Pentapetalae</taxon>
        <taxon>asterids</taxon>
        <taxon>lamiids</taxon>
        <taxon>Gentianales</taxon>
        <taxon>Rubiaceae</taxon>
        <taxon>Cinchonoideae</taxon>
        <taxon>Cinchoneae</taxon>
        <taxon>Cinchona</taxon>
    </lineage>
</organism>
<dbReference type="Gene3D" id="1.10.630.10">
    <property type="entry name" value="Cytochrome P450"/>
    <property type="match status" value="1"/>
</dbReference>
<evidence type="ECO:0000313" key="9">
    <source>
        <dbReference type="Proteomes" id="UP001630127"/>
    </source>
</evidence>
<keyword evidence="7" id="KW-0503">Monooxygenase</keyword>
<protein>
    <submittedName>
        <fullName evidence="8">Uncharacterized protein</fullName>
    </submittedName>
</protein>
<dbReference type="Proteomes" id="UP001630127">
    <property type="component" value="Unassembled WGS sequence"/>
</dbReference>
<keyword evidence="3" id="KW-0349">Heme</keyword>
<sequence length="267" mass="31171">MQIQFGSKPFVIASSPEMAKEFLQTHDNIFASRPPTAAGKYISYNNSDVTWAPYGPYWRQGRKIYLTELLNAKRLDSYEYIRVHERRALISRLYGLSGTSIVLRDHFYRFTLSTITRTVLGKKYFTTNQDRENKGVVTFEELKDILDRWFVLNGVINIGDVIPWLSVFDLQGYLKQMKVLQKDFDKFLDFVLDDHEENMKEEKDFVPKDMVDIFLKLAEDPSLRLSLLEILLRAEDVCLEEVYGFTTHPKVPIALILEPRLASHLYN</sequence>
<gene>
    <name evidence="8" type="ORF">ACH5RR_003610</name>
</gene>
<dbReference type="InterPro" id="IPR036396">
    <property type="entry name" value="Cyt_P450_sf"/>
</dbReference>
<reference evidence="8 9" key="1">
    <citation type="submission" date="2024-11" db="EMBL/GenBank/DDBJ databases">
        <title>A near-complete genome assembly of Cinchona calisaya.</title>
        <authorList>
            <person name="Lian D.C."/>
            <person name="Zhao X.W."/>
            <person name="Wei L."/>
        </authorList>
    </citation>
    <scope>NUCLEOTIDE SEQUENCE [LARGE SCALE GENOMIC DNA]</scope>
    <source>
        <tissue evidence="8">Nenye</tissue>
    </source>
</reference>
<accession>A0ABD3AVC5</accession>
<evidence type="ECO:0000256" key="7">
    <source>
        <dbReference type="ARBA" id="ARBA00023033"/>
    </source>
</evidence>
<evidence type="ECO:0000256" key="6">
    <source>
        <dbReference type="ARBA" id="ARBA00023004"/>
    </source>
</evidence>
<keyword evidence="6" id="KW-0408">Iron</keyword>
<dbReference type="InterPro" id="IPR001128">
    <property type="entry name" value="Cyt_P450"/>
</dbReference>
<dbReference type="GO" id="GO:0004497">
    <property type="term" value="F:monooxygenase activity"/>
    <property type="evidence" value="ECO:0007669"/>
    <property type="project" value="UniProtKB-KW"/>
</dbReference>
<proteinExistence type="inferred from homology"/>
<evidence type="ECO:0000256" key="3">
    <source>
        <dbReference type="ARBA" id="ARBA00022617"/>
    </source>
</evidence>
<keyword evidence="4" id="KW-0479">Metal-binding</keyword>
<keyword evidence="5" id="KW-0560">Oxidoreductase</keyword>
<comment type="cofactor">
    <cofactor evidence="1">
        <name>heme</name>
        <dbReference type="ChEBI" id="CHEBI:30413"/>
    </cofactor>
</comment>
<dbReference type="PANTHER" id="PTHR47944">
    <property type="entry name" value="CYTOCHROME P450 98A9"/>
    <property type="match status" value="1"/>
</dbReference>
<dbReference type="EMBL" id="JBJUIK010000002">
    <property type="protein sequence ID" value="KAL3535149.1"/>
    <property type="molecule type" value="Genomic_DNA"/>
</dbReference>
<comment type="caution">
    <text evidence="8">The sequence shown here is derived from an EMBL/GenBank/DDBJ whole genome shotgun (WGS) entry which is preliminary data.</text>
</comment>
<dbReference type="Pfam" id="PF00067">
    <property type="entry name" value="p450"/>
    <property type="match status" value="1"/>
</dbReference>
<comment type="similarity">
    <text evidence="2">Belongs to the cytochrome P450 family.</text>
</comment>